<sequence>MHAYPAHTVTHAREMVRYDTTPKPLRCCLLAPGTHARFDSPPAASGPRILPTSTMTSHPPPPPSFGFRPSSDQFSLTSHHHTRDSDRHAQAKACPAARAETRRTSLSRHGGSTRCWPGRKETPGSSLPWSSS</sequence>
<name>A0A1B6Q6K3_SORBI</name>
<dbReference type="EMBL" id="CM000762">
    <property type="protein sequence ID" value="KXG33545.1"/>
    <property type="molecule type" value="Genomic_DNA"/>
</dbReference>
<reference evidence="3" key="2">
    <citation type="journal article" date="2018" name="Plant J.">
        <title>The Sorghum bicolor reference genome: improved assembly, gene annotations, a transcriptome atlas, and signatures of genome organization.</title>
        <authorList>
            <person name="McCormick R.F."/>
            <person name="Truong S.K."/>
            <person name="Sreedasyam A."/>
            <person name="Jenkins J."/>
            <person name="Shu S."/>
            <person name="Sims D."/>
            <person name="Kennedy M."/>
            <person name="Amirebrahimi M."/>
            <person name="Weers B.D."/>
            <person name="McKinley B."/>
            <person name="Mattison A."/>
            <person name="Morishige D.T."/>
            <person name="Grimwood J."/>
            <person name="Schmutz J."/>
            <person name="Mullet J.E."/>
        </authorList>
    </citation>
    <scope>NUCLEOTIDE SEQUENCE [LARGE SCALE GENOMIC DNA]</scope>
    <source>
        <strain evidence="3">cv. BTx623</strain>
    </source>
</reference>
<dbReference type="Proteomes" id="UP000000768">
    <property type="component" value="Chromosome 3"/>
</dbReference>
<organism evidence="2 3">
    <name type="scientific">Sorghum bicolor</name>
    <name type="common">Sorghum</name>
    <name type="synonym">Sorghum vulgare</name>
    <dbReference type="NCBI Taxonomy" id="4558"/>
    <lineage>
        <taxon>Eukaryota</taxon>
        <taxon>Viridiplantae</taxon>
        <taxon>Streptophyta</taxon>
        <taxon>Embryophyta</taxon>
        <taxon>Tracheophyta</taxon>
        <taxon>Spermatophyta</taxon>
        <taxon>Magnoliopsida</taxon>
        <taxon>Liliopsida</taxon>
        <taxon>Poales</taxon>
        <taxon>Poaceae</taxon>
        <taxon>PACMAD clade</taxon>
        <taxon>Panicoideae</taxon>
        <taxon>Andropogonodae</taxon>
        <taxon>Andropogoneae</taxon>
        <taxon>Sorghinae</taxon>
        <taxon>Sorghum</taxon>
    </lineage>
</organism>
<dbReference type="Gramene" id="KXG33545">
    <property type="protein sequence ID" value="KXG33545"/>
    <property type="gene ID" value="SORBI_3003G323400"/>
</dbReference>
<dbReference type="InParanoid" id="A0A1B6Q6K3"/>
<gene>
    <name evidence="2" type="ORF">SORBI_3003G323400</name>
</gene>
<proteinExistence type="predicted"/>
<accession>A0A1B6Q6K3</accession>
<evidence type="ECO:0000256" key="1">
    <source>
        <dbReference type="SAM" id="MobiDB-lite"/>
    </source>
</evidence>
<dbReference type="AlphaFoldDB" id="A0A1B6Q6K3"/>
<evidence type="ECO:0000313" key="2">
    <source>
        <dbReference type="EMBL" id="KXG33545.1"/>
    </source>
</evidence>
<evidence type="ECO:0000313" key="3">
    <source>
        <dbReference type="Proteomes" id="UP000000768"/>
    </source>
</evidence>
<feature type="compositionally biased region" description="Polar residues" evidence="1">
    <location>
        <begin position="123"/>
        <end position="132"/>
    </location>
</feature>
<keyword evidence="3" id="KW-1185">Reference proteome</keyword>
<feature type="region of interest" description="Disordered" evidence="1">
    <location>
        <begin position="36"/>
        <end position="132"/>
    </location>
</feature>
<protein>
    <submittedName>
        <fullName evidence="2">Uncharacterized protein</fullName>
    </submittedName>
</protein>
<reference evidence="2 3" key="1">
    <citation type="journal article" date="2009" name="Nature">
        <title>The Sorghum bicolor genome and the diversification of grasses.</title>
        <authorList>
            <person name="Paterson A.H."/>
            <person name="Bowers J.E."/>
            <person name="Bruggmann R."/>
            <person name="Dubchak I."/>
            <person name="Grimwood J."/>
            <person name="Gundlach H."/>
            <person name="Haberer G."/>
            <person name="Hellsten U."/>
            <person name="Mitros T."/>
            <person name="Poliakov A."/>
            <person name="Schmutz J."/>
            <person name="Spannagl M."/>
            <person name="Tang H."/>
            <person name="Wang X."/>
            <person name="Wicker T."/>
            <person name="Bharti A.K."/>
            <person name="Chapman J."/>
            <person name="Feltus F.A."/>
            <person name="Gowik U."/>
            <person name="Grigoriev I.V."/>
            <person name="Lyons E."/>
            <person name="Maher C.A."/>
            <person name="Martis M."/>
            <person name="Narechania A."/>
            <person name="Otillar R.P."/>
            <person name="Penning B.W."/>
            <person name="Salamov A.A."/>
            <person name="Wang Y."/>
            <person name="Zhang L."/>
            <person name="Carpita N.C."/>
            <person name="Freeling M."/>
            <person name="Gingle A.R."/>
            <person name="Hash C.T."/>
            <person name="Keller B."/>
            <person name="Klein P."/>
            <person name="Kresovich S."/>
            <person name="McCann M.C."/>
            <person name="Ming R."/>
            <person name="Peterson D.G."/>
            <person name="Mehboob-ur-Rahman"/>
            <person name="Ware D."/>
            <person name="Westhoff P."/>
            <person name="Mayer K.F."/>
            <person name="Messing J."/>
            <person name="Rokhsar D.S."/>
        </authorList>
    </citation>
    <scope>NUCLEOTIDE SEQUENCE [LARGE SCALE GENOMIC DNA]</scope>
    <source>
        <strain evidence="3">cv. BTx623</strain>
    </source>
</reference>